<dbReference type="GO" id="GO:0006633">
    <property type="term" value="P:fatty acid biosynthetic process"/>
    <property type="evidence" value="ECO:0007669"/>
    <property type="project" value="TreeGrafter"/>
</dbReference>
<accession>A0AAN8I245</accession>
<reference evidence="4 5" key="1">
    <citation type="submission" date="2022-12" db="EMBL/GenBank/DDBJ databases">
        <title>Genomic features and morphological characterization of a novel Knufia sp. strain isolated from spacecraft assembly facility.</title>
        <authorList>
            <person name="Teixeira M."/>
            <person name="Chander A.M."/>
            <person name="Stajich J.E."/>
            <person name="Venkateswaran K."/>
        </authorList>
    </citation>
    <scope>NUCLEOTIDE SEQUENCE [LARGE SCALE GENOMIC DNA]</scope>
    <source>
        <strain evidence="4 5">FJI-L2-BK-P2</strain>
    </source>
</reference>
<dbReference type="Gene3D" id="3.40.50.720">
    <property type="entry name" value="NAD(P)-binding Rossmann-like Domain"/>
    <property type="match status" value="1"/>
</dbReference>
<dbReference type="FunFam" id="3.40.50.720:FF:000084">
    <property type="entry name" value="Short-chain dehydrogenase reductase"/>
    <property type="match status" value="1"/>
</dbReference>
<keyword evidence="5" id="KW-1185">Reference proteome</keyword>
<dbReference type="PANTHER" id="PTHR42760">
    <property type="entry name" value="SHORT-CHAIN DEHYDROGENASES/REDUCTASES FAMILY MEMBER"/>
    <property type="match status" value="1"/>
</dbReference>
<comment type="similarity">
    <text evidence="1">Belongs to the short-chain dehydrogenases/reductases (SDR) family.</text>
</comment>
<dbReference type="CDD" id="cd05233">
    <property type="entry name" value="SDR_c"/>
    <property type="match status" value="1"/>
</dbReference>
<evidence type="ECO:0000313" key="4">
    <source>
        <dbReference type="EMBL" id="KAK5947914.1"/>
    </source>
</evidence>
<keyword evidence="3" id="KW-0812">Transmembrane</keyword>
<keyword evidence="2" id="KW-0521">NADP</keyword>
<dbReference type="Proteomes" id="UP001316803">
    <property type="component" value="Unassembled WGS sequence"/>
</dbReference>
<dbReference type="Pfam" id="PF13561">
    <property type="entry name" value="adh_short_C2"/>
    <property type="match status" value="1"/>
</dbReference>
<name>A0AAN8I245_9EURO</name>
<dbReference type="PANTHER" id="PTHR42760:SF45">
    <property type="entry name" value="SHORT CHAIN DEHYDROGENASE_REDUCTASE FAMILY PROTEIN, PUTATIVE (AFU_ORTHOLOGUE AFUA_3G09150)-RELATED"/>
    <property type="match status" value="1"/>
</dbReference>
<dbReference type="GO" id="GO:0016616">
    <property type="term" value="F:oxidoreductase activity, acting on the CH-OH group of donors, NAD or NADP as acceptor"/>
    <property type="evidence" value="ECO:0007669"/>
    <property type="project" value="TreeGrafter"/>
</dbReference>
<keyword evidence="3" id="KW-1133">Transmembrane helix</keyword>
<evidence type="ECO:0000256" key="3">
    <source>
        <dbReference type="SAM" id="Phobius"/>
    </source>
</evidence>
<dbReference type="InterPro" id="IPR036291">
    <property type="entry name" value="NAD(P)-bd_dom_sf"/>
</dbReference>
<sequence length="244" mass="26072">MSSDSQWAGKVYAVMGGAHGMALVIAQMLAQRGAILSLADVNEKGLQSAVKTLEGSDKHMYTAVDVRDSGQVDGWIQKTVDQLGRLDGAVNFAGICAFQSIDETTDDIWKRTMDINATGVFNCMRAQLRRMKQGAAIVSAASVDGQVGWPKLAAYCASKHAVIGLSRSAAKEYPDIRINCVAPGNVNTGLLDGAEAEASEEIQRQTQKRYAEPTEIANVVAFLLSNEASFVIGAVWNVDGGWVC</sequence>
<dbReference type="GO" id="GO:0048038">
    <property type="term" value="F:quinone binding"/>
    <property type="evidence" value="ECO:0007669"/>
    <property type="project" value="TreeGrafter"/>
</dbReference>
<protein>
    <submittedName>
        <fullName evidence="4">Uncharacterized protein</fullName>
    </submittedName>
</protein>
<evidence type="ECO:0000256" key="1">
    <source>
        <dbReference type="ARBA" id="ARBA00006484"/>
    </source>
</evidence>
<keyword evidence="3" id="KW-0472">Membrane</keyword>
<dbReference type="InterPro" id="IPR020904">
    <property type="entry name" value="Sc_DH/Rdtase_CS"/>
</dbReference>
<dbReference type="SUPFAM" id="SSF51735">
    <property type="entry name" value="NAD(P)-binding Rossmann-fold domains"/>
    <property type="match status" value="1"/>
</dbReference>
<gene>
    <name evidence="4" type="ORF">OHC33_011071</name>
</gene>
<feature type="transmembrane region" description="Helical" evidence="3">
    <location>
        <begin position="12"/>
        <end position="30"/>
    </location>
</feature>
<dbReference type="EMBL" id="JAKLMC020000059">
    <property type="protein sequence ID" value="KAK5947914.1"/>
    <property type="molecule type" value="Genomic_DNA"/>
</dbReference>
<proteinExistence type="inferred from homology"/>
<organism evidence="4 5">
    <name type="scientific">Knufia fluminis</name>
    <dbReference type="NCBI Taxonomy" id="191047"/>
    <lineage>
        <taxon>Eukaryota</taxon>
        <taxon>Fungi</taxon>
        <taxon>Dikarya</taxon>
        <taxon>Ascomycota</taxon>
        <taxon>Pezizomycotina</taxon>
        <taxon>Eurotiomycetes</taxon>
        <taxon>Chaetothyriomycetidae</taxon>
        <taxon>Chaetothyriales</taxon>
        <taxon>Trichomeriaceae</taxon>
        <taxon>Knufia</taxon>
    </lineage>
</organism>
<dbReference type="AlphaFoldDB" id="A0AAN8I245"/>
<evidence type="ECO:0000313" key="5">
    <source>
        <dbReference type="Proteomes" id="UP001316803"/>
    </source>
</evidence>
<evidence type="ECO:0000256" key="2">
    <source>
        <dbReference type="ARBA" id="ARBA00022857"/>
    </source>
</evidence>
<dbReference type="PRINTS" id="PR00080">
    <property type="entry name" value="SDRFAMILY"/>
</dbReference>
<dbReference type="InterPro" id="IPR002347">
    <property type="entry name" value="SDR_fam"/>
</dbReference>
<dbReference type="PROSITE" id="PS00061">
    <property type="entry name" value="ADH_SHORT"/>
    <property type="match status" value="1"/>
</dbReference>
<comment type="caution">
    <text evidence="4">The sequence shown here is derived from an EMBL/GenBank/DDBJ whole genome shotgun (WGS) entry which is preliminary data.</text>
</comment>
<dbReference type="PRINTS" id="PR00081">
    <property type="entry name" value="GDHRDH"/>
</dbReference>